<dbReference type="GO" id="GO:0007155">
    <property type="term" value="P:cell adhesion"/>
    <property type="evidence" value="ECO:0007669"/>
    <property type="project" value="InterPro"/>
</dbReference>
<dbReference type="GO" id="GO:0071973">
    <property type="term" value="P:bacterial-type flagellum-dependent cell motility"/>
    <property type="evidence" value="ECO:0007669"/>
    <property type="project" value="TreeGrafter"/>
</dbReference>
<keyword evidence="9" id="KW-1185">Reference proteome</keyword>
<evidence type="ECO:0000256" key="1">
    <source>
        <dbReference type="ARBA" id="ARBA00009764"/>
    </source>
</evidence>
<dbReference type="Pfam" id="PF02465">
    <property type="entry name" value="FliD_N"/>
    <property type="match status" value="1"/>
</dbReference>
<evidence type="ECO:0000259" key="6">
    <source>
        <dbReference type="Pfam" id="PF02465"/>
    </source>
</evidence>
<organism evidence="8 9">
    <name type="scientific">Paenibacillus pinisoli</name>
    <dbReference type="NCBI Taxonomy" id="1276110"/>
    <lineage>
        <taxon>Bacteria</taxon>
        <taxon>Bacillati</taxon>
        <taxon>Bacillota</taxon>
        <taxon>Bacilli</taxon>
        <taxon>Bacillales</taxon>
        <taxon>Paenibacillaceae</taxon>
        <taxon>Paenibacillus</taxon>
    </lineage>
</organism>
<dbReference type="InterPro" id="IPR010809">
    <property type="entry name" value="FliD_C"/>
</dbReference>
<keyword evidence="8" id="KW-0282">Flagellum</keyword>
<dbReference type="Pfam" id="PF07196">
    <property type="entry name" value="Flagellin_IN"/>
    <property type="match status" value="1"/>
</dbReference>
<keyword evidence="8" id="KW-0969">Cilium</keyword>
<dbReference type="InterPro" id="IPR040026">
    <property type="entry name" value="FliD"/>
</dbReference>
<feature type="domain" description="Flagellar hook-associated protein 2 N-terminal" evidence="6">
    <location>
        <begin position="8"/>
        <end position="106"/>
    </location>
</feature>
<evidence type="ECO:0000256" key="2">
    <source>
        <dbReference type="ARBA" id="ARBA00011255"/>
    </source>
</evidence>
<gene>
    <name evidence="8" type="ORF">D3P09_25940</name>
</gene>
<evidence type="ECO:0000313" key="9">
    <source>
        <dbReference type="Proteomes" id="UP000267798"/>
    </source>
</evidence>
<dbReference type="RefSeq" id="WP_120114340.1">
    <property type="nucleotide sequence ID" value="NZ_QXQB01000008.1"/>
</dbReference>
<evidence type="ECO:0000259" key="7">
    <source>
        <dbReference type="Pfam" id="PF07195"/>
    </source>
</evidence>
<keyword evidence="5" id="KW-0964">Secreted</keyword>
<name>A0A3A6P9V7_9BACL</name>
<dbReference type="InterPro" id="IPR010810">
    <property type="entry name" value="Flagellin_hook_IN_motif"/>
</dbReference>
<keyword evidence="3" id="KW-0175">Coiled coil</keyword>
<comment type="subunit">
    <text evidence="2 5">Homopentamer.</text>
</comment>
<dbReference type="GO" id="GO:0009421">
    <property type="term" value="C:bacterial-type flagellum filament cap"/>
    <property type="evidence" value="ECO:0007669"/>
    <property type="project" value="InterPro"/>
</dbReference>
<comment type="subcellular location">
    <subcellularLocation>
        <location evidence="5">Secreted</location>
    </subcellularLocation>
    <subcellularLocation>
        <location evidence="5">Bacterial flagellum</location>
    </subcellularLocation>
</comment>
<dbReference type="EMBL" id="QXQB01000008">
    <property type="protein sequence ID" value="RJX36947.1"/>
    <property type="molecule type" value="Genomic_DNA"/>
</dbReference>
<protein>
    <recommendedName>
        <fullName evidence="5">Flagellar hook-associated protein 2</fullName>
        <shortName evidence="5">HAP2</shortName>
    </recommendedName>
    <alternativeName>
        <fullName evidence="5">Flagellar cap protein</fullName>
    </alternativeName>
</protein>
<feature type="domain" description="Flagellar hook-associated protein 2 C-terminal" evidence="7">
    <location>
        <begin position="224"/>
        <end position="499"/>
    </location>
</feature>
<dbReference type="Pfam" id="PF07195">
    <property type="entry name" value="FliD_C"/>
    <property type="match status" value="1"/>
</dbReference>
<dbReference type="GO" id="GO:0005576">
    <property type="term" value="C:extracellular region"/>
    <property type="evidence" value="ECO:0007669"/>
    <property type="project" value="UniProtKB-SubCell"/>
</dbReference>
<dbReference type="InterPro" id="IPR003481">
    <property type="entry name" value="FliD_N"/>
</dbReference>
<keyword evidence="4 5" id="KW-0975">Bacterial flagellum</keyword>
<sequence length="509" mass="55074">MRISGLVSGLDIDAMVSKLMEAERAPLNRLNQKKTTLEWKREQYRDLNIKMVDMRSNKLFNYGLSTSINAKKATITGNTSAVSAKATSVANVGNMTIEVEKLATAAILKSGNASTDGIGAVDASKTLADLKAEGKLNYTTGDGTISFKLQNGSAAETTITVNETDSLASVVTAINKSGANVGAFLDSASGKLSITSKTTGLASLAVTGDSAGFLANFNLAGEDGADASVIINGIKTTRSSNTFQESGIDITLNAESLGTVSRIAVGTDTDHIVNTIKSFITDYNDLLDSVNKKLNEETYRNYNPLTSEQKEAMKEKEIELWEERAKSGLLRRDSTLTTMVDNIRLATISDVKINGESVNLTSLGIGTGKWYEKGKLVIESEEKLRAAIEADPDKVMALFTQKSAETDAKQKNLPTTPDSGLFQRLSNVLNSSIEDLAKKTGTSRYSIEKTESFNASSLMGEELRLLNMKISDMNSRLVLKENRYYKQFTAMEKAMNRYSAQSSSLFGNM</sequence>
<evidence type="ECO:0000256" key="3">
    <source>
        <dbReference type="ARBA" id="ARBA00023054"/>
    </source>
</evidence>
<comment type="caution">
    <text evidence="8">The sequence shown here is derived from an EMBL/GenBank/DDBJ whole genome shotgun (WGS) entry which is preliminary data.</text>
</comment>
<dbReference type="AlphaFoldDB" id="A0A3A6P9V7"/>
<proteinExistence type="inferred from homology"/>
<evidence type="ECO:0000256" key="5">
    <source>
        <dbReference type="RuleBase" id="RU362066"/>
    </source>
</evidence>
<dbReference type="PANTHER" id="PTHR30288">
    <property type="entry name" value="FLAGELLAR CAP/ASSEMBLY PROTEIN FLID"/>
    <property type="match status" value="1"/>
</dbReference>
<dbReference type="Proteomes" id="UP000267798">
    <property type="component" value="Unassembled WGS sequence"/>
</dbReference>
<dbReference type="PANTHER" id="PTHR30288:SF0">
    <property type="entry name" value="FLAGELLAR HOOK-ASSOCIATED PROTEIN 2"/>
    <property type="match status" value="1"/>
</dbReference>
<evidence type="ECO:0000313" key="8">
    <source>
        <dbReference type="EMBL" id="RJX36947.1"/>
    </source>
</evidence>
<keyword evidence="8" id="KW-0966">Cell projection</keyword>
<comment type="similarity">
    <text evidence="1 5">Belongs to the FliD family.</text>
</comment>
<dbReference type="GO" id="GO:0009424">
    <property type="term" value="C:bacterial-type flagellum hook"/>
    <property type="evidence" value="ECO:0007669"/>
    <property type="project" value="UniProtKB-UniRule"/>
</dbReference>
<comment type="function">
    <text evidence="5">Required for morphogenesis and for the elongation of the flagellar filament by facilitating polymerization of the flagellin monomers at the tip of growing filament. Forms a capping structure, which prevents flagellin subunits (transported through the central channel of the flagellum) from leaking out without polymerization at the distal end.</text>
</comment>
<accession>A0A3A6P9V7</accession>
<reference evidence="8 9" key="1">
    <citation type="submission" date="2018-09" db="EMBL/GenBank/DDBJ databases">
        <title>Paenibacillus aracenensis nov. sp. isolated from a cave in southern Spain.</title>
        <authorList>
            <person name="Jurado V."/>
            <person name="Gutierrez-Patricio S."/>
            <person name="Gonzalez-Pimentel J.L."/>
            <person name="Miller A.Z."/>
            <person name="Laiz L."/>
            <person name="Saiz-Jimenez C."/>
        </authorList>
    </citation>
    <scope>NUCLEOTIDE SEQUENCE [LARGE SCALE GENOMIC DNA]</scope>
    <source>
        <strain evidence="8 9">JCM 19203</strain>
    </source>
</reference>
<dbReference type="OrthoDB" id="9776025at2"/>
<evidence type="ECO:0000256" key="4">
    <source>
        <dbReference type="ARBA" id="ARBA00023143"/>
    </source>
</evidence>